<reference evidence="1" key="1">
    <citation type="journal article" date="2015" name="Nature">
        <title>Complex archaea that bridge the gap between prokaryotes and eukaryotes.</title>
        <authorList>
            <person name="Spang A."/>
            <person name="Saw J.H."/>
            <person name="Jorgensen S.L."/>
            <person name="Zaremba-Niedzwiedzka K."/>
            <person name="Martijn J."/>
            <person name="Lind A.E."/>
            <person name="van Eijk R."/>
            <person name="Schleper C."/>
            <person name="Guy L."/>
            <person name="Ettema T.J."/>
        </authorList>
    </citation>
    <scope>NUCLEOTIDE SEQUENCE</scope>
</reference>
<proteinExistence type="predicted"/>
<dbReference type="EMBL" id="LAZR01044260">
    <property type="protein sequence ID" value="KKL05094.1"/>
    <property type="molecule type" value="Genomic_DNA"/>
</dbReference>
<sequence>FNSEIDTINEKQNKKNRRLLKIIIQGEFNSTQF</sequence>
<feature type="non-terminal residue" evidence="1">
    <location>
        <position position="1"/>
    </location>
</feature>
<evidence type="ECO:0000313" key="1">
    <source>
        <dbReference type="EMBL" id="KKL05094.1"/>
    </source>
</evidence>
<accession>A0A0F9A6B6</accession>
<comment type="caution">
    <text evidence="1">The sequence shown here is derived from an EMBL/GenBank/DDBJ whole genome shotgun (WGS) entry which is preliminary data.</text>
</comment>
<protein>
    <submittedName>
        <fullName evidence="1">Uncharacterized protein</fullName>
    </submittedName>
</protein>
<gene>
    <name evidence="1" type="ORF">LCGC14_2609480</name>
</gene>
<organism evidence="1">
    <name type="scientific">marine sediment metagenome</name>
    <dbReference type="NCBI Taxonomy" id="412755"/>
    <lineage>
        <taxon>unclassified sequences</taxon>
        <taxon>metagenomes</taxon>
        <taxon>ecological metagenomes</taxon>
    </lineage>
</organism>
<name>A0A0F9A6B6_9ZZZZ</name>
<dbReference type="AlphaFoldDB" id="A0A0F9A6B6"/>